<dbReference type="EMBL" id="PYFT01000001">
    <property type="protein sequence ID" value="PSR54158.1"/>
    <property type="molecule type" value="Genomic_DNA"/>
</dbReference>
<name>A0A2T2YFC0_9BACT</name>
<organism evidence="1 2">
    <name type="scientific">Adhaeribacter arboris</name>
    <dbReference type="NCBI Taxonomy" id="2072846"/>
    <lineage>
        <taxon>Bacteria</taxon>
        <taxon>Pseudomonadati</taxon>
        <taxon>Bacteroidota</taxon>
        <taxon>Cytophagia</taxon>
        <taxon>Cytophagales</taxon>
        <taxon>Hymenobacteraceae</taxon>
        <taxon>Adhaeribacter</taxon>
    </lineage>
</organism>
<accession>A0A2T2YFC0</accession>
<comment type="caution">
    <text evidence="1">The sequence shown here is derived from an EMBL/GenBank/DDBJ whole genome shotgun (WGS) entry which is preliminary data.</text>
</comment>
<sequence>MTNTNKKELQARVSLSATDELLYSALNRKEVKLNPITPYSDEDELKMDVATIYVLLGLRNTESVQQGGFDLKSREAAINSNIVLLGLKTNRMDLIPLELRPVEKPKPTIRNISHLW</sequence>
<proteinExistence type="predicted"/>
<reference evidence="1 2" key="1">
    <citation type="submission" date="2018-03" db="EMBL/GenBank/DDBJ databases">
        <title>Adhaeribacter sp. HMF7605 Genome sequencing and assembly.</title>
        <authorList>
            <person name="Kang H."/>
            <person name="Kang J."/>
            <person name="Cha I."/>
            <person name="Kim H."/>
            <person name="Joh K."/>
        </authorList>
    </citation>
    <scope>NUCLEOTIDE SEQUENCE [LARGE SCALE GENOMIC DNA]</scope>
    <source>
        <strain evidence="1 2">HMF7605</strain>
    </source>
</reference>
<keyword evidence="2" id="KW-1185">Reference proteome</keyword>
<evidence type="ECO:0000313" key="1">
    <source>
        <dbReference type="EMBL" id="PSR54158.1"/>
    </source>
</evidence>
<evidence type="ECO:0000313" key="2">
    <source>
        <dbReference type="Proteomes" id="UP000240357"/>
    </source>
</evidence>
<protein>
    <submittedName>
        <fullName evidence="1">Uncharacterized protein</fullName>
    </submittedName>
</protein>
<dbReference type="AlphaFoldDB" id="A0A2T2YFC0"/>
<dbReference type="RefSeq" id="WP_106929557.1">
    <property type="nucleotide sequence ID" value="NZ_PYFT01000001.1"/>
</dbReference>
<gene>
    <name evidence="1" type="ORF">AHMF7605_11815</name>
</gene>
<dbReference type="Proteomes" id="UP000240357">
    <property type="component" value="Unassembled WGS sequence"/>
</dbReference>